<dbReference type="RefSeq" id="XP_037153841.1">
    <property type="nucleotide sequence ID" value="XM_037301024.1"/>
</dbReference>
<comment type="caution">
    <text evidence="2">The sequence shown here is derived from an EMBL/GenBank/DDBJ whole genome shotgun (WGS) entry which is preliminary data.</text>
</comment>
<protein>
    <submittedName>
        <fullName evidence="2">Uncharacterized protein</fullName>
    </submittedName>
</protein>
<keyword evidence="1" id="KW-1133">Transmembrane helix</keyword>
<keyword evidence="1" id="KW-0472">Membrane</keyword>
<accession>A0A8H6FEK5</accession>
<feature type="transmembrane region" description="Helical" evidence="1">
    <location>
        <begin position="356"/>
        <end position="378"/>
    </location>
</feature>
<gene>
    <name evidence="2" type="ORF">HO133_010169</name>
</gene>
<name>A0A8H6FEK5_9LECA</name>
<dbReference type="AlphaFoldDB" id="A0A8H6FEK5"/>
<reference evidence="2 3" key="1">
    <citation type="journal article" date="2020" name="Genomics">
        <title>Complete, high-quality genomes from long-read metagenomic sequencing of two wolf lichen thalli reveals enigmatic genome architecture.</title>
        <authorList>
            <person name="McKenzie S.K."/>
            <person name="Walston R.F."/>
            <person name="Allen J.L."/>
        </authorList>
    </citation>
    <scope>NUCLEOTIDE SEQUENCE [LARGE SCALE GENOMIC DNA]</scope>
    <source>
        <strain evidence="2">WasteWater1</strain>
    </source>
</reference>
<keyword evidence="1" id="KW-0812">Transmembrane</keyword>
<evidence type="ECO:0000256" key="1">
    <source>
        <dbReference type="SAM" id="Phobius"/>
    </source>
</evidence>
<organism evidence="2 3">
    <name type="scientific">Letharia lupina</name>
    <dbReference type="NCBI Taxonomy" id="560253"/>
    <lineage>
        <taxon>Eukaryota</taxon>
        <taxon>Fungi</taxon>
        <taxon>Dikarya</taxon>
        <taxon>Ascomycota</taxon>
        <taxon>Pezizomycotina</taxon>
        <taxon>Lecanoromycetes</taxon>
        <taxon>OSLEUM clade</taxon>
        <taxon>Lecanoromycetidae</taxon>
        <taxon>Lecanorales</taxon>
        <taxon>Lecanorineae</taxon>
        <taxon>Parmeliaceae</taxon>
        <taxon>Letharia</taxon>
    </lineage>
</organism>
<proteinExistence type="predicted"/>
<dbReference type="GeneID" id="59338561"/>
<dbReference type="EMBL" id="JACCJB010000008">
    <property type="protein sequence ID" value="KAF6224974.1"/>
    <property type="molecule type" value="Genomic_DNA"/>
</dbReference>
<evidence type="ECO:0000313" key="3">
    <source>
        <dbReference type="Proteomes" id="UP000593566"/>
    </source>
</evidence>
<keyword evidence="3" id="KW-1185">Reference proteome</keyword>
<dbReference type="Proteomes" id="UP000593566">
    <property type="component" value="Unassembled WGS sequence"/>
</dbReference>
<sequence length="397" mass="44821">MAKTWPVSLLPLEKVTDKQLQILGEILWSWILCEECRTGRSCTTQACPSQRFKRLGRFFEHYKGLTASYEADAAPGDCAALSTHEDLFAIIKQLKLNPDITRAEFAAKVFRDDTSRRLPSSADRERAINLAVKVIAMVNCSAQRQSSGLLEHGLSQAPWRSDVTLAQFLVDIFPMTDHPSLNDDDLKGSMDLKAALMAKKLKKRIGLKLLPTDDLRRHLKLDRKTRVVEIYHHTAFLKEHLRLTKDKAPNMSVSESIRFGALPRQLALECLDSVQKILFPLTDRKSKSLLLSLISTSSFDPDCLRFDSASIRNNDEKDIAYHYFGEHLAELYDELENPTPRGSFEKWLERRSGARYVMLATLIGVIFAVILGMAGLAVGGYQAWVGYQQWQHPVSSA</sequence>
<evidence type="ECO:0000313" key="2">
    <source>
        <dbReference type="EMBL" id="KAF6224974.1"/>
    </source>
</evidence>